<evidence type="ECO:0000313" key="1">
    <source>
        <dbReference type="EMBL" id="MFC6067120.1"/>
    </source>
</evidence>
<dbReference type="Proteomes" id="UP001596139">
    <property type="component" value="Unassembled WGS sequence"/>
</dbReference>
<dbReference type="EMBL" id="JBHSPX010000009">
    <property type="protein sequence ID" value="MFC6067120.1"/>
    <property type="molecule type" value="Genomic_DNA"/>
</dbReference>
<reference evidence="2" key="1">
    <citation type="journal article" date="2019" name="Int. J. Syst. Evol. Microbiol.">
        <title>The Global Catalogue of Microorganisms (GCM) 10K type strain sequencing project: providing services to taxonomists for standard genome sequencing and annotation.</title>
        <authorList>
            <consortium name="The Broad Institute Genomics Platform"/>
            <consortium name="The Broad Institute Genome Sequencing Center for Infectious Disease"/>
            <person name="Wu L."/>
            <person name="Ma J."/>
        </authorList>
    </citation>
    <scope>NUCLEOTIDE SEQUENCE [LARGE SCALE GENOMIC DNA]</scope>
    <source>
        <strain evidence="2">CGMCC 1.15180</strain>
    </source>
</reference>
<comment type="caution">
    <text evidence="1">The sequence shown here is derived from an EMBL/GenBank/DDBJ whole genome shotgun (WGS) entry which is preliminary data.</text>
</comment>
<organism evidence="1 2">
    <name type="scientific">Streptomyces ochraceiscleroticus</name>
    <dbReference type="NCBI Taxonomy" id="47761"/>
    <lineage>
        <taxon>Bacteria</taxon>
        <taxon>Bacillati</taxon>
        <taxon>Actinomycetota</taxon>
        <taxon>Actinomycetes</taxon>
        <taxon>Kitasatosporales</taxon>
        <taxon>Streptomycetaceae</taxon>
        <taxon>Streptomyces</taxon>
    </lineage>
</organism>
<proteinExistence type="predicted"/>
<dbReference type="RefSeq" id="WP_211266447.1">
    <property type="nucleotide sequence ID" value="NZ_JBHSPX010000009.1"/>
</dbReference>
<protein>
    <submittedName>
        <fullName evidence="1">DUF1269 domain-containing protein</fullName>
    </submittedName>
</protein>
<gene>
    <name evidence="1" type="ORF">ACFP4F_31890</name>
</gene>
<evidence type="ECO:0000313" key="2">
    <source>
        <dbReference type="Proteomes" id="UP001596139"/>
    </source>
</evidence>
<accession>A0ABW1MTJ6</accession>
<name>A0ABW1MTJ6_9ACTN</name>
<sequence>MREALSPFRPTVLHTSLTKEREEELIAALHGM</sequence>
<keyword evidence="2" id="KW-1185">Reference proteome</keyword>